<dbReference type="Gene3D" id="3.40.50.300">
    <property type="entry name" value="P-loop containing nucleotide triphosphate hydrolases"/>
    <property type="match status" value="1"/>
</dbReference>
<evidence type="ECO:0000313" key="2">
    <source>
        <dbReference type="Proteomes" id="UP000285301"/>
    </source>
</evidence>
<name>A0A443QTQ7_9ACAR</name>
<protein>
    <submittedName>
        <fullName evidence="1">GTP-binding protein Di-Ras2-like protein</fullName>
    </submittedName>
</protein>
<dbReference type="AlphaFoldDB" id="A0A443QTQ7"/>
<dbReference type="SUPFAM" id="SSF52540">
    <property type="entry name" value="P-loop containing nucleoside triphosphate hydrolases"/>
    <property type="match status" value="1"/>
</dbReference>
<comment type="caution">
    <text evidence="1">The sequence shown here is derived from an EMBL/GenBank/DDBJ whole genome shotgun (WGS) entry which is preliminary data.</text>
</comment>
<reference evidence="1 2" key="1">
    <citation type="journal article" date="2018" name="Gigascience">
        <title>Genomes of trombidid mites reveal novel predicted allergens and laterally-transferred genes associated with secondary metabolism.</title>
        <authorList>
            <person name="Dong X."/>
            <person name="Chaisiri K."/>
            <person name="Xia D."/>
            <person name="Armstrong S.D."/>
            <person name="Fang Y."/>
            <person name="Donnelly M.J."/>
            <person name="Kadowaki T."/>
            <person name="McGarry J.W."/>
            <person name="Darby A.C."/>
            <person name="Makepeace B.L."/>
        </authorList>
    </citation>
    <scope>NUCLEOTIDE SEQUENCE [LARGE SCALE GENOMIC DNA]</scope>
    <source>
        <strain evidence="1">UoL-WK</strain>
    </source>
</reference>
<sequence>MGEVSYHVRLVILGGGGVGKTAIVKRFLFNTF</sequence>
<dbReference type="InterPro" id="IPR027417">
    <property type="entry name" value="P-loop_NTPase"/>
</dbReference>
<gene>
    <name evidence="1" type="ORF">B4U79_19069</name>
</gene>
<organism evidence="1 2">
    <name type="scientific">Dinothrombium tinctorium</name>
    <dbReference type="NCBI Taxonomy" id="1965070"/>
    <lineage>
        <taxon>Eukaryota</taxon>
        <taxon>Metazoa</taxon>
        <taxon>Ecdysozoa</taxon>
        <taxon>Arthropoda</taxon>
        <taxon>Chelicerata</taxon>
        <taxon>Arachnida</taxon>
        <taxon>Acari</taxon>
        <taxon>Acariformes</taxon>
        <taxon>Trombidiformes</taxon>
        <taxon>Prostigmata</taxon>
        <taxon>Anystina</taxon>
        <taxon>Parasitengona</taxon>
        <taxon>Trombidioidea</taxon>
        <taxon>Trombidiidae</taxon>
        <taxon>Dinothrombium</taxon>
    </lineage>
</organism>
<dbReference type="EMBL" id="NCKU01004132">
    <property type="protein sequence ID" value="RWS06400.1"/>
    <property type="molecule type" value="Genomic_DNA"/>
</dbReference>
<accession>A0A443QTQ7</accession>
<dbReference type="Proteomes" id="UP000285301">
    <property type="component" value="Unassembled WGS sequence"/>
</dbReference>
<proteinExistence type="predicted"/>
<feature type="non-terminal residue" evidence="1">
    <location>
        <position position="32"/>
    </location>
</feature>
<keyword evidence="2" id="KW-1185">Reference proteome</keyword>
<evidence type="ECO:0000313" key="1">
    <source>
        <dbReference type="EMBL" id="RWS06400.1"/>
    </source>
</evidence>